<organism evidence="1">
    <name type="scientific">viral metagenome</name>
    <dbReference type="NCBI Taxonomy" id="1070528"/>
    <lineage>
        <taxon>unclassified sequences</taxon>
        <taxon>metagenomes</taxon>
        <taxon>organismal metagenomes</taxon>
    </lineage>
</organism>
<protein>
    <submittedName>
        <fullName evidence="1">Uncharacterized protein</fullName>
    </submittedName>
</protein>
<reference evidence="1" key="1">
    <citation type="journal article" date="2020" name="Nature">
        <title>Giant virus diversity and host interactions through global metagenomics.</title>
        <authorList>
            <person name="Schulz F."/>
            <person name="Roux S."/>
            <person name="Paez-Espino D."/>
            <person name="Jungbluth S."/>
            <person name="Walsh D.A."/>
            <person name="Denef V.J."/>
            <person name="McMahon K.D."/>
            <person name="Konstantinidis K.T."/>
            <person name="Eloe-Fadrosh E.A."/>
            <person name="Kyrpides N.C."/>
            <person name="Woyke T."/>
        </authorList>
    </citation>
    <scope>NUCLEOTIDE SEQUENCE</scope>
    <source>
        <strain evidence="1">GVMAG-M-3300027770-73</strain>
    </source>
</reference>
<sequence length="87" mass="9692">MREGLESKYKPYDMNDPNNALILGQQNAGNIEYLKQRIASLEMIEKEVNDMSLNLISVNEQIQGLIQQQQQAATQLVGSKPLTVTGS</sequence>
<dbReference type="AlphaFoldDB" id="A0A6C0LBH1"/>
<dbReference type="EMBL" id="MN740471">
    <property type="protein sequence ID" value="QHU28309.1"/>
    <property type="molecule type" value="Genomic_DNA"/>
</dbReference>
<name>A0A6C0LBH1_9ZZZZ</name>
<evidence type="ECO:0000313" key="1">
    <source>
        <dbReference type="EMBL" id="QHU28309.1"/>
    </source>
</evidence>
<accession>A0A6C0LBH1</accession>
<proteinExistence type="predicted"/>